<evidence type="ECO:0000313" key="2">
    <source>
        <dbReference type="EMBL" id="RXH97539.1"/>
    </source>
</evidence>
<accession>A0A498JNL9</accession>
<dbReference type="EMBL" id="RDQH01000331">
    <property type="protein sequence ID" value="RXH97539.1"/>
    <property type="molecule type" value="Genomic_DNA"/>
</dbReference>
<reference evidence="2 3" key="1">
    <citation type="submission" date="2018-10" db="EMBL/GenBank/DDBJ databases">
        <title>A high-quality apple genome assembly.</title>
        <authorList>
            <person name="Hu J."/>
        </authorList>
    </citation>
    <scope>NUCLEOTIDE SEQUENCE [LARGE SCALE GENOMIC DNA]</scope>
    <source>
        <strain evidence="3">cv. HFTH1</strain>
        <tissue evidence="2">Young leaf</tissue>
    </source>
</reference>
<keyword evidence="3" id="KW-1185">Reference proteome</keyword>
<name>A0A498JNL9_MALDO</name>
<dbReference type="Proteomes" id="UP000290289">
    <property type="component" value="Chromosome 5"/>
</dbReference>
<evidence type="ECO:0000256" key="1">
    <source>
        <dbReference type="SAM" id="MobiDB-lite"/>
    </source>
</evidence>
<organism evidence="2 3">
    <name type="scientific">Malus domestica</name>
    <name type="common">Apple</name>
    <name type="synonym">Pyrus malus</name>
    <dbReference type="NCBI Taxonomy" id="3750"/>
    <lineage>
        <taxon>Eukaryota</taxon>
        <taxon>Viridiplantae</taxon>
        <taxon>Streptophyta</taxon>
        <taxon>Embryophyta</taxon>
        <taxon>Tracheophyta</taxon>
        <taxon>Spermatophyta</taxon>
        <taxon>Magnoliopsida</taxon>
        <taxon>eudicotyledons</taxon>
        <taxon>Gunneridae</taxon>
        <taxon>Pentapetalae</taxon>
        <taxon>rosids</taxon>
        <taxon>fabids</taxon>
        <taxon>Rosales</taxon>
        <taxon>Rosaceae</taxon>
        <taxon>Amygdaloideae</taxon>
        <taxon>Maleae</taxon>
        <taxon>Malus</taxon>
    </lineage>
</organism>
<feature type="region of interest" description="Disordered" evidence="1">
    <location>
        <begin position="51"/>
        <end position="72"/>
    </location>
</feature>
<comment type="caution">
    <text evidence="2">The sequence shown here is derived from an EMBL/GenBank/DDBJ whole genome shotgun (WGS) entry which is preliminary data.</text>
</comment>
<feature type="compositionally biased region" description="Polar residues" evidence="1">
    <location>
        <begin position="56"/>
        <end position="72"/>
    </location>
</feature>
<dbReference type="AlphaFoldDB" id="A0A498JNL9"/>
<evidence type="ECO:0000313" key="3">
    <source>
        <dbReference type="Proteomes" id="UP000290289"/>
    </source>
</evidence>
<sequence>MEVQTVQLENSRSLFPLSHSVSLSVAESQRLNETLKTRCVVLSFHLPSSLARPLTSHRSPSRQSPLFSPFQSHSPPLAAKCSLRHSNLKFVFFFSFSSLVSPQIFFRFFDASAIVQEIQEIPNSANEKLVSLDLIFGFPASDGVVKDFMGNCEVGLVSDGEFVTTKTAKTMDDKKKGEGETTTIKYFIWKTSLLTSLISIGVLEIRSESITWALNRTANALLQVLFHTQFCSCRVPIAR</sequence>
<proteinExistence type="predicted"/>
<protein>
    <submittedName>
        <fullName evidence="2">Uncharacterized protein</fullName>
    </submittedName>
</protein>
<gene>
    <name evidence="2" type="ORF">DVH24_007885</name>
</gene>